<protein>
    <submittedName>
        <fullName evidence="2">Uncharacterized protein</fullName>
    </submittedName>
</protein>
<reference evidence="3" key="1">
    <citation type="submission" date="2012-08" db="EMBL/GenBank/DDBJ databases">
        <title>The Genome Sequence of Wuchereria bancrofti.</title>
        <authorList>
            <person name="Nutman T.B."/>
            <person name="Fink D.L."/>
            <person name="Russ C."/>
            <person name="Young S."/>
            <person name="Zeng Q."/>
            <person name="Koehrsen M."/>
            <person name="Alvarado L."/>
            <person name="Berlin A."/>
            <person name="Chapman S.B."/>
            <person name="Chen Z."/>
            <person name="Freedman E."/>
            <person name="Gellesch M."/>
            <person name="Goldberg J."/>
            <person name="Griggs A."/>
            <person name="Gujja S."/>
            <person name="Heilman E.R."/>
            <person name="Heiman D."/>
            <person name="Hepburn T."/>
            <person name="Howarth C."/>
            <person name="Jen D."/>
            <person name="Larson L."/>
            <person name="Lewis B."/>
            <person name="Mehta T."/>
            <person name="Park D."/>
            <person name="Pearson M."/>
            <person name="Roberts A."/>
            <person name="Saif S."/>
            <person name="Shea T."/>
            <person name="Shenoy N."/>
            <person name="Sisk P."/>
            <person name="Stolte C."/>
            <person name="Sykes S."/>
            <person name="Walk T."/>
            <person name="White J."/>
            <person name="Yandava C."/>
            <person name="Haas B."/>
            <person name="Henn M.R."/>
            <person name="Nusbaum C."/>
            <person name="Birren B."/>
        </authorList>
    </citation>
    <scope>NUCLEOTIDE SEQUENCE [LARGE SCALE GENOMIC DNA]</scope>
    <source>
        <strain evidence="3">NA</strain>
    </source>
</reference>
<feature type="non-terminal residue" evidence="2">
    <location>
        <position position="1"/>
    </location>
</feature>
<feature type="compositionally biased region" description="Polar residues" evidence="1">
    <location>
        <begin position="8"/>
        <end position="19"/>
    </location>
</feature>
<gene>
    <name evidence="2" type="ORF">WUBG_14045</name>
</gene>
<proteinExistence type="predicted"/>
<comment type="caution">
    <text evidence="2">The sequence shown here is derived from an EMBL/GenBank/DDBJ whole genome shotgun (WGS) entry which is preliminary data.</text>
</comment>
<evidence type="ECO:0000256" key="1">
    <source>
        <dbReference type="SAM" id="MobiDB-lite"/>
    </source>
</evidence>
<dbReference type="EMBL" id="ADBV01011183">
    <property type="protein sequence ID" value="EJW75050.1"/>
    <property type="molecule type" value="Genomic_DNA"/>
</dbReference>
<dbReference type="Proteomes" id="UP000004810">
    <property type="component" value="Unassembled WGS sequence"/>
</dbReference>
<feature type="non-terminal residue" evidence="2">
    <location>
        <position position="84"/>
    </location>
</feature>
<sequence length="84" mass="9095">TVPPPATITANTPLHNSNAPLKPFAHNSPSPPIVPPYPPPAVPYPLHNSADFSEDNIRKTWIPHGKKFDGPHVVQVPTNNADDH</sequence>
<feature type="region of interest" description="Disordered" evidence="1">
    <location>
        <begin position="63"/>
        <end position="84"/>
    </location>
</feature>
<name>J9ALE9_WUCBA</name>
<evidence type="ECO:0000313" key="3">
    <source>
        <dbReference type="Proteomes" id="UP000004810"/>
    </source>
</evidence>
<feature type="region of interest" description="Disordered" evidence="1">
    <location>
        <begin position="1"/>
        <end position="36"/>
    </location>
</feature>
<evidence type="ECO:0000313" key="2">
    <source>
        <dbReference type="EMBL" id="EJW75050.1"/>
    </source>
</evidence>
<dbReference type="AlphaFoldDB" id="J9ALE9"/>
<accession>J9ALE9</accession>
<organism evidence="2 3">
    <name type="scientific">Wuchereria bancrofti</name>
    <dbReference type="NCBI Taxonomy" id="6293"/>
    <lineage>
        <taxon>Eukaryota</taxon>
        <taxon>Metazoa</taxon>
        <taxon>Ecdysozoa</taxon>
        <taxon>Nematoda</taxon>
        <taxon>Chromadorea</taxon>
        <taxon>Rhabditida</taxon>
        <taxon>Spirurina</taxon>
        <taxon>Spiruromorpha</taxon>
        <taxon>Filarioidea</taxon>
        <taxon>Onchocercidae</taxon>
        <taxon>Wuchereria</taxon>
    </lineage>
</organism>